<feature type="region of interest" description="Disordered" evidence="1">
    <location>
        <begin position="379"/>
        <end position="404"/>
    </location>
</feature>
<sequence length="978" mass="105107">MGKGSDAELAHWTILELKSNKNSLDEHVHYIYKMPYPHRVVTIPTGFKDLLEGVSKAVVKYQPESIPAFAAVFFNALLIFRDEKPSMPIHELMKEFRAAKGSHFYRNKNKAVKPQVEPQVTVQGPETFPRHKPLLEWEAGPLLMEARCEDVREPFSFISSDQPCSSRYIQATDAVAGASTDSDQNECDLQVSATTITLSPGPIPADIAQGLALYRRKIDLELSPRDSPPLGASANNYCARVRSALFERVSFSEISQELDAVLIQTSMLPLESLIIVQTEQVPEMIVFQAHPLLAESAAAAPSQCYVPVRSKCSCASMVGALKDVMAPLEVPSYPIFASICDIEAPVVERPDAMVSEPEESPALGDKVVPLEVHSAPVKPLEMTPSRPSIPVTTPELPGSAPAVSESPALAVQEVQISVTNRPLSAILHSFSGGTPPSETAEDVMLVPMVVSPPEPVKKAAREYSDLLCPLPAATLETESVSLICPPPSAVTVEIQPSILASPLTAATVETQSSNRICPSSVVTIETELANILSPPAAETEEAESSVVTCPHTAVTDDIVAPVSVCLPVVSLEETSVPSVQLSAPTPALTEETQSQSASPCLPTLPATGESRTPFLVYLPLPAPELSKTPGLLCQLGLGPEEAKNFPFLCLPISDIPRTPSLVAASPAPAQTVASDLPRTNLPGVTDIPRTLSYVAAGAQELPQLQSYAAYTSEVQGGPGMRHCTHSPGQCPASLQQQAGMAPLNHGQQTNTNFMPLCSQGPSPCSSLSRNGSHWRLCHLTRPESQGKMGGMICPYQNSLTMMHCNSLDHMANIPMYQDCGHYSSSYHLLPPCSQSSHGGLHTHHMAETRCPAHNLGTSFVQPQPQTCSSDPLFHFPQQNHLVATPSQERQQAQAQALCHLQCPLLQQRHSSLLLCGHQEELSRLGSSSCVPATNRRLNQGGVEQKDNIPSCASLHNKRIDTSSNNNQGCIMNCNPQGN</sequence>
<dbReference type="GO" id="GO:0005509">
    <property type="term" value="F:calcium ion binding"/>
    <property type="evidence" value="ECO:0007669"/>
    <property type="project" value="InterPro"/>
</dbReference>
<organism evidence="2 3">
    <name type="scientific">Coregonus suidteri</name>
    <dbReference type="NCBI Taxonomy" id="861788"/>
    <lineage>
        <taxon>Eukaryota</taxon>
        <taxon>Metazoa</taxon>
        <taxon>Chordata</taxon>
        <taxon>Craniata</taxon>
        <taxon>Vertebrata</taxon>
        <taxon>Euteleostomi</taxon>
        <taxon>Actinopterygii</taxon>
        <taxon>Neopterygii</taxon>
        <taxon>Teleostei</taxon>
        <taxon>Protacanthopterygii</taxon>
        <taxon>Salmoniformes</taxon>
        <taxon>Salmonidae</taxon>
        <taxon>Coregoninae</taxon>
        <taxon>Coregonus</taxon>
    </lineage>
</organism>
<dbReference type="GO" id="GO:0035686">
    <property type="term" value="C:sperm fibrous sheath"/>
    <property type="evidence" value="ECO:0007669"/>
    <property type="project" value="TreeGrafter"/>
</dbReference>
<evidence type="ECO:0000256" key="1">
    <source>
        <dbReference type="SAM" id="MobiDB-lite"/>
    </source>
</evidence>
<dbReference type="GO" id="GO:0005737">
    <property type="term" value="C:cytoplasm"/>
    <property type="evidence" value="ECO:0007669"/>
    <property type="project" value="TreeGrafter"/>
</dbReference>
<dbReference type="Gene3D" id="1.20.890.10">
    <property type="entry name" value="cAMP-dependent protein kinase regulatory subunit, dimerization-anchoring domain"/>
    <property type="match status" value="1"/>
</dbReference>
<gene>
    <name evidence="2" type="ORF">J4Q44_G00270720</name>
</gene>
<dbReference type="InterPro" id="IPR047579">
    <property type="entry name" value="DD_CABYR_SP17"/>
</dbReference>
<dbReference type="EMBL" id="JAGTTL010000025">
    <property type="protein sequence ID" value="KAK6302717.1"/>
    <property type="molecule type" value="Genomic_DNA"/>
</dbReference>
<accession>A0AAN8L131</accession>
<dbReference type="AlphaFoldDB" id="A0AAN8L131"/>
<comment type="caution">
    <text evidence="2">The sequence shown here is derived from an EMBL/GenBank/DDBJ whole genome shotgun (WGS) entry which is preliminary data.</text>
</comment>
<dbReference type="PANTHER" id="PTHR15494">
    <property type="entry name" value="CALCIUM-BINDING TYROSINE PHOSPHORYLATION-REGULATED PROTEIN"/>
    <property type="match status" value="1"/>
</dbReference>
<dbReference type="InterPro" id="IPR038848">
    <property type="entry name" value="CABYR"/>
</dbReference>
<keyword evidence="3" id="KW-1185">Reference proteome</keyword>
<reference evidence="2 3" key="1">
    <citation type="submission" date="2021-04" db="EMBL/GenBank/DDBJ databases">
        <authorList>
            <person name="De Guttry C."/>
            <person name="Zahm M."/>
            <person name="Klopp C."/>
            <person name="Cabau C."/>
            <person name="Louis A."/>
            <person name="Berthelot C."/>
            <person name="Parey E."/>
            <person name="Roest Crollius H."/>
            <person name="Montfort J."/>
            <person name="Robinson-Rechavi M."/>
            <person name="Bucao C."/>
            <person name="Bouchez O."/>
            <person name="Gislard M."/>
            <person name="Lluch J."/>
            <person name="Milhes M."/>
            <person name="Lampietro C."/>
            <person name="Lopez Roques C."/>
            <person name="Donnadieu C."/>
            <person name="Braasch I."/>
            <person name="Desvignes T."/>
            <person name="Postlethwait J."/>
            <person name="Bobe J."/>
            <person name="Wedekind C."/>
            <person name="Guiguen Y."/>
        </authorList>
    </citation>
    <scope>NUCLEOTIDE SEQUENCE [LARGE SCALE GENOMIC DNA]</scope>
    <source>
        <strain evidence="2">Cs_M1</strain>
        <tissue evidence="2">Blood</tissue>
    </source>
</reference>
<dbReference type="GO" id="GO:0048240">
    <property type="term" value="P:sperm capacitation"/>
    <property type="evidence" value="ECO:0007669"/>
    <property type="project" value="InterPro"/>
</dbReference>
<name>A0AAN8L131_9TELE</name>
<dbReference type="SUPFAM" id="SSF47391">
    <property type="entry name" value="Dimerization-anchoring domain of cAMP-dependent PK regulatory subunit"/>
    <property type="match status" value="1"/>
</dbReference>
<dbReference type="Proteomes" id="UP001356427">
    <property type="component" value="Unassembled WGS sequence"/>
</dbReference>
<protein>
    <submittedName>
        <fullName evidence="2">Uncharacterized protein</fullName>
    </submittedName>
</protein>
<dbReference type="CDD" id="cd12100">
    <property type="entry name" value="DD_CABYR_SP17"/>
    <property type="match status" value="1"/>
</dbReference>
<proteinExistence type="predicted"/>
<evidence type="ECO:0000313" key="2">
    <source>
        <dbReference type="EMBL" id="KAK6302717.1"/>
    </source>
</evidence>
<dbReference type="PANTHER" id="PTHR15494:SF0">
    <property type="entry name" value="CALCIUM-BINDING TYROSINE PHOSPHORYLATION-REGULATED PROTEIN"/>
    <property type="match status" value="1"/>
</dbReference>
<evidence type="ECO:0000313" key="3">
    <source>
        <dbReference type="Proteomes" id="UP001356427"/>
    </source>
</evidence>